<dbReference type="InterPro" id="IPR037066">
    <property type="entry name" value="Plug_dom_sf"/>
</dbReference>
<keyword evidence="3 14" id="KW-0813">Transport</keyword>
<dbReference type="GO" id="GO:0038023">
    <property type="term" value="F:signaling receptor activity"/>
    <property type="evidence" value="ECO:0007669"/>
    <property type="project" value="InterPro"/>
</dbReference>
<dbReference type="GO" id="GO:0009279">
    <property type="term" value="C:cell outer membrane"/>
    <property type="evidence" value="ECO:0007669"/>
    <property type="project" value="UniProtKB-SubCell"/>
</dbReference>
<reference evidence="20" key="1">
    <citation type="submission" date="2019-05" db="EMBL/GenBank/DDBJ databases">
        <title>Flavobacterium profundi sp. nov., isolated from a deep-sea seamount.</title>
        <authorList>
            <person name="Zhang D.-C."/>
        </authorList>
    </citation>
    <scope>NUCLEOTIDE SEQUENCE [LARGE SCALE GENOMIC DNA]</scope>
    <source>
        <strain evidence="20">TP390</strain>
    </source>
</reference>
<feature type="domain" description="TonB-dependent receptor-like beta-barrel" evidence="17">
    <location>
        <begin position="235"/>
        <end position="683"/>
    </location>
</feature>
<evidence type="ECO:0000256" key="13">
    <source>
        <dbReference type="ARBA" id="ARBA00023237"/>
    </source>
</evidence>
<dbReference type="InterPro" id="IPR039426">
    <property type="entry name" value="TonB-dep_rcpt-like"/>
</dbReference>
<gene>
    <name evidence="19" type="ORF">GOQ30_04985</name>
</gene>
<proteinExistence type="inferred from homology"/>
<evidence type="ECO:0000313" key="19">
    <source>
        <dbReference type="EMBL" id="MVO08518.1"/>
    </source>
</evidence>
<dbReference type="SUPFAM" id="SSF56935">
    <property type="entry name" value="Porins"/>
    <property type="match status" value="1"/>
</dbReference>
<keyword evidence="5" id="KW-0410">Iron transport</keyword>
<dbReference type="PROSITE" id="PS52016">
    <property type="entry name" value="TONB_DEPENDENT_REC_3"/>
    <property type="match status" value="1"/>
</dbReference>
<dbReference type="InterPro" id="IPR036942">
    <property type="entry name" value="Beta-barrel_TonB_sf"/>
</dbReference>
<keyword evidence="9" id="KW-0406">Ion transport</keyword>
<evidence type="ECO:0000256" key="2">
    <source>
        <dbReference type="ARBA" id="ARBA00009810"/>
    </source>
</evidence>
<feature type="domain" description="TonB-dependent receptor plug" evidence="18">
    <location>
        <begin position="63"/>
        <end position="161"/>
    </location>
</feature>
<dbReference type="AlphaFoldDB" id="A0A6I4IFX0"/>
<keyword evidence="8" id="KW-0408">Iron</keyword>
<keyword evidence="4 14" id="KW-1134">Transmembrane beta strand</keyword>
<evidence type="ECO:0000256" key="12">
    <source>
        <dbReference type="ARBA" id="ARBA00023170"/>
    </source>
</evidence>
<dbReference type="Proteomes" id="UP000431264">
    <property type="component" value="Unassembled WGS sequence"/>
</dbReference>
<dbReference type="Pfam" id="PF00593">
    <property type="entry name" value="TonB_dep_Rec_b-barrel"/>
    <property type="match status" value="1"/>
</dbReference>
<feature type="chain" id="PRO_5026331076" evidence="16">
    <location>
        <begin position="20"/>
        <end position="713"/>
    </location>
</feature>
<evidence type="ECO:0000256" key="5">
    <source>
        <dbReference type="ARBA" id="ARBA00022496"/>
    </source>
</evidence>
<dbReference type="InterPro" id="IPR000531">
    <property type="entry name" value="Beta-barrel_TonB"/>
</dbReference>
<dbReference type="GO" id="GO:0015344">
    <property type="term" value="F:siderophore uptake transmembrane transporter activity"/>
    <property type="evidence" value="ECO:0007669"/>
    <property type="project" value="TreeGrafter"/>
</dbReference>
<keyword evidence="11 14" id="KW-0472">Membrane</keyword>
<dbReference type="InterPro" id="IPR010105">
    <property type="entry name" value="TonB_sidphr_rcpt"/>
</dbReference>
<evidence type="ECO:0000256" key="15">
    <source>
        <dbReference type="RuleBase" id="RU003357"/>
    </source>
</evidence>
<evidence type="ECO:0000256" key="8">
    <source>
        <dbReference type="ARBA" id="ARBA00023004"/>
    </source>
</evidence>
<keyword evidence="7 16" id="KW-0732">Signal</keyword>
<feature type="signal peptide" evidence="16">
    <location>
        <begin position="1"/>
        <end position="19"/>
    </location>
</feature>
<sequence length="713" mass="80002">MKSKFYFTAIFLVTTLASAQDNSFLDQETEKDTVKPKKYILEEVIVAGSHQNTPSVSKSNIKEMDLPQATSSISSDVLQKQQTKTLTDILKNANGVYIMGTSGGYQEEIASRGFSLRSDNTFKNGIRYYNGMMIETSGLEKVEFLKGSAAMLYGNVAPGGVLNLVTKKPKKNFGGAIGFAQGSFSTYKPTFDVYDGLGAKKNVAFRINGSYENAESYRNYVTSEKYYINPSFTFQLSEKTELLVEADYTNDSRTPDFGAGVINYEIVALPRNRFLGVSWGRYDAEQLSSTLTLTHKINENWSVNFINGIRYYQTNLLANARPNTGGLISENGDWNRSIQKADSKDNYFTQQANLNGLFALGTTKHNVLFGADVENFKNYATRYNNASYDTINIFEDYNPDTEAAIPDITKNRLTTTPISRFGIYAQDLVSLTEKWKVLAGVRYSYQDTETNVVTYNNNTSTTTNNYDDAFSPRVGLIYQPTKNHTVFATYSNSFDVNTGADINNEPLKPSIIDQYEVGFKNKLFKEIIQANITFYQINNNNLAQTSLVDPNFKELAGSIRSEGVEIDIITKPFNGLQIMAGYSFNETKYVKSNTYIEGSLLRYNPKNTANLSANYSFEAGRLKGLNLGLINTYFGERYAGRSTQVRVANDTRQLIYLQDFFQVDATVGYQFKKATLRAKLSNVFNELSYNAHDDNSLNPIAPRNFSIALQYNL</sequence>
<evidence type="ECO:0000256" key="16">
    <source>
        <dbReference type="SAM" id="SignalP"/>
    </source>
</evidence>
<keyword evidence="12 19" id="KW-0675">Receptor</keyword>
<keyword evidence="13 14" id="KW-0998">Cell outer membrane</keyword>
<keyword evidence="10 15" id="KW-0798">TonB box</keyword>
<evidence type="ECO:0000256" key="14">
    <source>
        <dbReference type="PROSITE-ProRule" id="PRU01360"/>
    </source>
</evidence>
<evidence type="ECO:0000256" key="10">
    <source>
        <dbReference type="ARBA" id="ARBA00023077"/>
    </source>
</evidence>
<dbReference type="RefSeq" id="WP_140996903.1">
    <property type="nucleotide sequence ID" value="NZ_VDCZ01000002.1"/>
</dbReference>
<accession>A0A6I4IFX0</accession>
<evidence type="ECO:0000259" key="18">
    <source>
        <dbReference type="Pfam" id="PF07715"/>
    </source>
</evidence>
<dbReference type="NCBIfam" id="TIGR01783">
    <property type="entry name" value="TonB-siderophor"/>
    <property type="match status" value="1"/>
</dbReference>
<dbReference type="GO" id="GO:0015891">
    <property type="term" value="P:siderophore transport"/>
    <property type="evidence" value="ECO:0007669"/>
    <property type="project" value="InterPro"/>
</dbReference>
<evidence type="ECO:0000256" key="1">
    <source>
        <dbReference type="ARBA" id="ARBA00004571"/>
    </source>
</evidence>
<evidence type="ECO:0000256" key="3">
    <source>
        <dbReference type="ARBA" id="ARBA00022448"/>
    </source>
</evidence>
<evidence type="ECO:0000256" key="6">
    <source>
        <dbReference type="ARBA" id="ARBA00022692"/>
    </source>
</evidence>
<keyword evidence="6 14" id="KW-0812">Transmembrane</keyword>
<keyword evidence="20" id="KW-1185">Reference proteome</keyword>
<comment type="subcellular location">
    <subcellularLocation>
        <location evidence="1 14">Cell outer membrane</location>
        <topology evidence="1 14">Multi-pass membrane protein</topology>
    </subcellularLocation>
</comment>
<organism evidence="19 20">
    <name type="scientific">Flavobacterium profundi</name>
    <dbReference type="NCBI Taxonomy" id="1774945"/>
    <lineage>
        <taxon>Bacteria</taxon>
        <taxon>Pseudomonadati</taxon>
        <taxon>Bacteroidota</taxon>
        <taxon>Flavobacteriia</taxon>
        <taxon>Flavobacteriales</taxon>
        <taxon>Flavobacteriaceae</taxon>
        <taxon>Flavobacterium</taxon>
    </lineage>
</organism>
<evidence type="ECO:0000256" key="4">
    <source>
        <dbReference type="ARBA" id="ARBA00022452"/>
    </source>
</evidence>
<comment type="caution">
    <text evidence="19">The sequence shown here is derived from an EMBL/GenBank/DDBJ whole genome shotgun (WGS) entry which is preliminary data.</text>
</comment>
<dbReference type="PANTHER" id="PTHR32552:SF68">
    <property type="entry name" value="FERRICHROME OUTER MEMBRANE TRANSPORTER_PHAGE RECEPTOR"/>
    <property type="match status" value="1"/>
</dbReference>
<dbReference type="OrthoDB" id="9775095at2"/>
<dbReference type="EMBL" id="WQLW01000002">
    <property type="protein sequence ID" value="MVO08518.1"/>
    <property type="molecule type" value="Genomic_DNA"/>
</dbReference>
<dbReference type="CDD" id="cd01347">
    <property type="entry name" value="ligand_gated_channel"/>
    <property type="match status" value="1"/>
</dbReference>
<comment type="similarity">
    <text evidence="2 14 15">Belongs to the TonB-dependent receptor family.</text>
</comment>
<dbReference type="Gene3D" id="2.170.130.10">
    <property type="entry name" value="TonB-dependent receptor, plug domain"/>
    <property type="match status" value="1"/>
</dbReference>
<evidence type="ECO:0000256" key="9">
    <source>
        <dbReference type="ARBA" id="ARBA00023065"/>
    </source>
</evidence>
<dbReference type="Gene3D" id="2.40.170.20">
    <property type="entry name" value="TonB-dependent receptor, beta-barrel domain"/>
    <property type="match status" value="1"/>
</dbReference>
<protein>
    <submittedName>
        <fullName evidence="19">TonB-dependent siderophore receptor</fullName>
    </submittedName>
</protein>
<dbReference type="PANTHER" id="PTHR32552">
    <property type="entry name" value="FERRICHROME IRON RECEPTOR-RELATED"/>
    <property type="match status" value="1"/>
</dbReference>
<dbReference type="InterPro" id="IPR012910">
    <property type="entry name" value="Plug_dom"/>
</dbReference>
<name>A0A6I4IFX0_9FLAO</name>
<evidence type="ECO:0000259" key="17">
    <source>
        <dbReference type="Pfam" id="PF00593"/>
    </source>
</evidence>
<evidence type="ECO:0000256" key="7">
    <source>
        <dbReference type="ARBA" id="ARBA00022729"/>
    </source>
</evidence>
<evidence type="ECO:0000256" key="11">
    <source>
        <dbReference type="ARBA" id="ARBA00023136"/>
    </source>
</evidence>
<evidence type="ECO:0000313" key="20">
    <source>
        <dbReference type="Proteomes" id="UP000431264"/>
    </source>
</evidence>
<dbReference type="Pfam" id="PF07715">
    <property type="entry name" value="Plug"/>
    <property type="match status" value="1"/>
</dbReference>